<feature type="domain" description="Sushi" evidence="7">
    <location>
        <begin position="190"/>
        <end position="244"/>
    </location>
</feature>
<dbReference type="Pfam" id="PF00084">
    <property type="entry name" value="Sushi"/>
    <property type="match status" value="3"/>
</dbReference>
<gene>
    <name evidence="8" type="primary">SELP_2</name>
    <name evidence="8" type="ORF">N1851_012981</name>
</gene>
<name>A0AA47MVT8_MERPO</name>
<evidence type="ECO:0000256" key="3">
    <source>
        <dbReference type="ARBA" id="ARBA00022837"/>
    </source>
</evidence>
<dbReference type="EMBL" id="JAOPHQ010002296">
    <property type="protein sequence ID" value="KAK0147552.1"/>
    <property type="molecule type" value="Genomic_DNA"/>
</dbReference>
<feature type="domain" description="Sushi" evidence="7">
    <location>
        <begin position="26"/>
        <end position="88"/>
    </location>
</feature>
<dbReference type="Gene3D" id="2.10.70.10">
    <property type="entry name" value="Complement Module, domain 1"/>
    <property type="match status" value="3"/>
</dbReference>
<dbReference type="PANTHER" id="PTHR45656:SF4">
    <property type="entry name" value="PROTEIN CBR-CLEC-78"/>
    <property type="match status" value="1"/>
</dbReference>
<comment type="caution">
    <text evidence="5">Lacks conserved residue(s) required for the propagation of feature annotation.</text>
</comment>
<feature type="disulfide bond" evidence="5">
    <location>
        <begin position="59"/>
        <end position="86"/>
    </location>
</feature>
<dbReference type="InterPro" id="IPR002396">
    <property type="entry name" value="Selectin_superfamily"/>
</dbReference>
<dbReference type="PROSITE" id="PS50923">
    <property type="entry name" value="SUSHI"/>
    <property type="match status" value="3"/>
</dbReference>
<accession>A0AA47MVT8</accession>
<dbReference type="SUPFAM" id="SSF57535">
    <property type="entry name" value="Complement control module/SCR domain"/>
    <property type="match status" value="3"/>
</dbReference>
<organism evidence="8 9">
    <name type="scientific">Merluccius polli</name>
    <name type="common">Benguela hake</name>
    <name type="synonym">Merluccius cadenati</name>
    <dbReference type="NCBI Taxonomy" id="89951"/>
    <lineage>
        <taxon>Eukaryota</taxon>
        <taxon>Metazoa</taxon>
        <taxon>Chordata</taxon>
        <taxon>Craniata</taxon>
        <taxon>Vertebrata</taxon>
        <taxon>Euteleostomi</taxon>
        <taxon>Actinopterygii</taxon>
        <taxon>Neopterygii</taxon>
        <taxon>Teleostei</taxon>
        <taxon>Neoteleostei</taxon>
        <taxon>Acanthomorphata</taxon>
        <taxon>Zeiogadaria</taxon>
        <taxon>Gadariae</taxon>
        <taxon>Gadiformes</taxon>
        <taxon>Gadoidei</taxon>
        <taxon>Merlucciidae</taxon>
        <taxon>Merluccius</taxon>
    </lineage>
</organism>
<feature type="transmembrane region" description="Helical" evidence="6">
    <location>
        <begin position="253"/>
        <end position="273"/>
    </location>
</feature>
<evidence type="ECO:0000313" key="9">
    <source>
        <dbReference type="Proteomes" id="UP001174136"/>
    </source>
</evidence>
<sequence>MPQSRSDTLLCGASGHWNDSVPICAAECPVLPETDNMAVRCEGDTGGRFSYGSSCTFTCSRGYSLRGAHTTTCTATEAWSEAVPSCERVTCPMPQGDGRTTAHCSGPLDALQPGSTCSFTCEPGFEVQWAPVIACTEEGSWNASVPTCRAAECDYLLLTFPLFDLVTTTCLCERSAVQCSPPVAPESGQINCQPPLSVTASPSSYPQGSACNYTCNEGYEHQGLLTTECTQLGQWSSPPPTCTAVPPLSPTEVVLVAGGAVSLSALCLAVWLIKRLRKLKKGKFTLARCRRPATALHWFVDDEMMEVCSVVVVSLFLWIRPWVCGICQHPQRISSRLVSLSIFMWLLLLSGLVLVLGWSFSAGCTCSQLLLELLPRPWLSIFSAVVEVVPGGTPFHLDDCWCRIGDFVWSFSPGLVPVSPEHPQVQLVIWLHPPWWSSSGSGTLSFS</sequence>
<keyword evidence="6" id="KW-0812">Transmembrane</keyword>
<keyword evidence="3" id="KW-0106">Calcium</keyword>
<keyword evidence="6" id="KW-1133">Transmembrane helix</keyword>
<keyword evidence="6" id="KW-0472">Membrane</keyword>
<dbReference type="SMART" id="SM00032">
    <property type="entry name" value="CCP"/>
    <property type="match status" value="3"/>
</dbReference>
<evidence type="ECO:0000313" key="8">
    <source>
        <dbReference type="EMBL" id="KAK0147552.1"/>
    </source>
</evidence>
<reference evidence="8" key="1">
    <citation type="journal article" date="2023" name="Front. Mar. Sci.">
        <title>A new Merluccius polli reference genome to investigate the effects of global change in West African waters.</title>
        <authorList>
            <person name="Mateo J.L."/>
            <person name="Blanco-Fernandez C."/>
            <person name="Garcia-Vazquez E."/>
            <person name="Machado-Schiaffino G."/>
        </authorList>
    </citation>
    <scope>NUCLEOTIDE SEQUENCE</scope>
    <source>
        <strain evidence="8">C29</strain>
        <tissue evidence="8">Fin</tissue>
    </source>
</reference>
<dbReference type="PRINTS" id="PR00343">
    <property type="entry name" value="SELECTIN"/>
</dbReference>
<evidence type="ECO:0000256" key="6">
    <source>
        <dbReference type="SAM" id="Phobius"/>
    </source>
</evidence>
<feature type="disulfide bond" evidence="5">
    <location>
        <begin position="215"/>
        <end position="242"/>
    </location>
</feature>
<evidence type="ECO:0000256" key="1">
    <source>
        <dbReference type="ARBA" id="ARBA00022729"/>
    </source>
</evidence>
<dbReference type="InterPro" id="IPR035976">
    <property type="entry name" value="Sushi/SCR/CCP_sf"/>
</dbReference>
<dbReference type="GO" id="GO:0016020">
    <property type="term" value="C:membrane"/>
    <property type="evidence" value="ECO:0007669"/>
    <property type="project" value="InterPro"/>
</dbReference>
<dbReference type="GO" id="GO:0007155">
    <property type="term" value="P:cell adhesion"/>
    <property type="evidence" value="ECO:0007669"/>
    <property type="project" value="InterPro"/>
</dbReference>
<dbReference type="CDD" id="cd00033">
    <property type="entry name" value="CCP"/>
    <property type="match status" value="3"/>
</dbReference>
<feature type="domain" description="Sushi" evidence="7">
    <location>
        <begin position="89"/>
        <end position="150"/>
    </location>
</feature>
<keyword evidence="1" id="KW-0732">Signal</keyword>
<keyword evidence="4 5" id="KW-1015">Disulfide bond</keyword>
<dbReference type="Proteomes" id="UP001174136">
    <property type="component" value="Unassembled WGS sequence"/>
</dbReference>
<keyword evidence="9" id="KW-1185">Reference proteome</keyword>
<evidence type="ECO:0000259" key="7">
    <source>
        <dbReference type="PROSITE" id="PS50923"/>
    </source>
</evidence>
<evidence type="ECO:0000256" key="5">
    <source>
        <dbReference type="PROSITE-ProRule" id="PRU00302"/>
    </source>
</evidence>
<feature type="transmembrane region" description="Helical" evidence="6">
    <location>
        <begin position="337"/>
        <end position="360"/>
    </location>
</feature>
<dbReference type="AlphaFoldDB" id="A0AA47MVT8"/>
<dbReference type="InterPro" id="IPR051277">
    <property type="entry name" value="SEZ6_CSMD_C4BPB_Regulators"/>
</dbReference>
<evidence type="ECO:0000256" key="2">
    <source>
        <dbReference type="ARBA" id="ARBA00022737"/>
    </source>
</evidence>
<keyword evidence="2" id="KW-0677">Repeat</keyword>
<dbReference type="FunFam" id="2.10.70.10:FF:000001">
    <property type="entry name" value="Selectin P"/>
    <property type="match status" value="1"/>
</dbReference>
<proteinExistence type="predicted"/>
<evidence type="ECO:0000256" key="4">
    <source>
        <dbReference type="ARBA" id="ARBA00023157"/>
    </source>
</evidence>
<dbReference type="InterPro" id="IPR000436">
    <property type="entry name" value="Sushi_SCR_CCP_dom"/>
</dbReference>
<feature type="disulfide bond" evidence="5">
    <location>
        <begin position="121"/>
        <end position="148"/>
    </location>
</feature>
<protein>
    <submittedName>
        <fullName evidence="8">p-selectin</fullName>
    </submittedName>
</protein>
<comment type="caution">
    <text evidence="8">The sequence shown here is derived from an EMBL/GenBank/DDBJ whole genome shotgun (WGS) entry which is preliminary data.</text>
</comment>
<keyword evidence="5" id="KW-0768">Sushi</keyword>
<dbReference type="PANTHER" id="PTHR45656">
    <property type="entry name" value="PROTEIN CBR-CLEC-78"/>
    <property type="match status" value="1"/>
</dbReference>